<feature type="transmembrane region" description="Helical" evidence="7">
    <location>
        <begin position="621"/>
        <end position="641"/>
    </location>
</feature>
<evidence type="ECO:0000256" key="6">
    <source>
        <dbReference type="ARBA" id="ARBA00023136"/>
    </source>
</evidence>
<feature type="domain" description="SSD" evidence="8">
    <location>
        <begin position="655"/>
        <end position="744"/>
    </location>
</feature>
<feature type="transmembrane region" description="Helical" evidence="7">
    <location>
        <begin position="230"/>
        <end position="256"/>
    </location>
</feature>
<dbReference type="PANTHER" id="PTHR33406">
    <property type="entry name" value="MEMBRANE PROTEIN MJ1562-RELATED"/>
    <property type="match status" value="1"/>
</dbReference>
<dbReference type="OrthoDB" id="9803781at2"/>
<evidence type="ECO:0000313" key="9">
    <source>
        <dbReference type="EMBL" id="CUS38861.1"/>
    </source>
</evidence>
<feature type="transmembrane region" description="Helical" evidence="7">
    <location>
        <begin position="595"/>
        <end position="614"/>
    </location>
</feature>
<dbReference type="STRING" id="1742973.COMA2_60024"/>
<dbReference type="Proteomes" id="UP000198736">
    <property type="component" value="Unassembled WGS sequence"/>
</dbReference>
<evidence type="ECO:0000256" key="3">
    <source>
        <dbReference type="ARBA" id="ARBA00022475"/>
    </source>
</evidence>
<keyword evidence="5 7" id="KW-1133">Transmembrane helix</keyword>
<proteinExistence type="inferred from homology"/>
<evidence type="ECO:0000256" key="1">
    <source>
        <dbReference type="ARBA" id="ARBA00004651"/>
    </source>
</evidence>
<feature type="transmembrane region" description="Helical" evidence="7">
    <location>
        <begin position="716"/>
        <end position="742"/>
    </location>
</feature>
<dbReference type="InterPro" id="IPR000731">
    <property type="entry name" value="SSD"/>
</dbReference>
<keyword evidence="10" id="KW-1185">Reference proteome</keyword>
<protein>
    <submittedName>
        <fullName evidence="9">Putative exporter of the RND superfamily</fullName>
    </submittedName>
</protein>
<feature type="transmembrane region" description="Helical" evidence="7">
    <location>
        <begin position="647"/>
        <end position="669"/>
    </location>
</feature>
<keyword evidence="6 7" id="KW-0472">Membrane</keyword>
<feature type="transmembrane region" description="Helical" evidence="7">
    <location>
        <begin position="276"/>
        <end position="300"/>
    </location>
</feature>
<evidence type="ECO:0000259" key="8">
    <source>
        <dbReference type="PROSITE" id="PS50156"/>
    </source>
</evidence>
<dbReference type="GO" id="GO:0005886">
    <property type="term" value="C:plasma membrane"/>
    <property type="evidence" value="ECO:0007669"/>
    <property type="project" value="UniProtKB-SubCell"/>
</dbReference>
<keyword evidence="4 7" id="KW-0812">Transmembrane</keyword>
<organism evidence="9 10">
    <name type="scientific">Candidatus Nitrospira nitrificans</name>
    <dbReference type="NCBI Taxonomy" id="1742973"/>
    <lineage>
        <taxon>Bacteria</taxon>
        <taxon>Pseudomonadati</taxon>
        <taxon>Nitrospirota</taxon>
        <taxon>Nitrospiria</taxon>
        <taxon>Nitrospirales</taxon>
        <taxon>Nitrospiraceae</taxon>
        <taxon>Nitrospira</taxon>
    </lineage>
</organism>
<dbReference type="PROSITE" id="PS50156">
    <property type="entry name" value="SSD"/>
    <property type="match status" value="2"/>
</dbReference>
<dbReference type="PANTHER" id="PTHR33406:SF6">
    <property type="entry name" value="MEMBRANE PROTEIN YDGH-RELATED"/>
    <property type="match status" value="1"/>
</dbReference>
<evidence type="ECO:0000256" key="2">
    <source>
        <dbReference type="ARBA" id="ARBA00010157"/>
    </source>
</evidence>
<comment type="subcellular location">
    <subcellularLocation>
        <location evidence="1">Cell membrane</location>
        <topology evidence="1">Multi-pass membrane protein</topology>
    </subcellularLocation>
</comment>
<dbReference type="InterPro" id="IPR004869">
    <property type="entry name" value="MMPL_dom"/>
</dbReference>
<comment type="similarity">
    <text evidence="2">Belongs to the resistance-nodulation-cell division (RND) (TC 2.A.6) family. MmpL subfamily.</text>
</comment>
<gene>
    <name evidence="9" type="ORF">COMA2_60024</name>
</gene>
<evidence type="ECO:0000313" key="10">
    <source>
        <dbReference type="Proteomes" id="UP000198736"/>
    </source>
</evidence>
<dbReference type="EMBL" id="CZPZ01000033">
    <property type="protein sequence ID" value="CUS38861.1"/>
    <property type="molecule type" value="Genomic_DNA"/>
</dbReference>
<feature type="transmembrane region" description="Helical" evidence="7">
    <location>
        <begin position="690"/>
        <end position="710"/>
    </location>
</feature>
<dbReference type="Pfam" id="PF03176">
    <property type="entry name" value="MMPL"/>
    <property type="match status" value="1"/>
</dbReference>
<feature type="domain" description="SSD" evidence="8">
    <location>
        <begin position="213"/>
        <end position="374"/>
    </location>
</feature>
<dbReference type="InterPro" id="IPR050545">
    <property type="entry name" value="Mycobact_MmpL"/>
</dbReference>
<reference evidence="10" key="1">
    <citation type="submission" date="2015-10" db="EMBL/GenBank/DDBJ databases">
        <authorList>
            <person name="Luecker S."/>
            <person name="Luecker S."/>
        </authorList>
    </citation>
    <scope>NUCLEOTIDE SEQUENCE [LARGE SCALE GENOMIC DNA]</scope>
</reference>
<evidence type="ECO:0000256" key="7">
    <source>
        <dbReference type="SAM" id="Phobius"/>
    </source>
</evidence>
<keyword evidence="3" id="KW-1003">Cell membrane</keyword>
<accession>A0A0S4LQ89</accession>
<sequence length="756" mass="82648">MLLIATTMKYPWVSVAAVLVVIGALGYGASGLRLNANYDAYFDTNDPLLAVNNDLADKYAGDDSVIIILESVKHDMLIPAHYAVIDRIIAAERALPFIKRVSSIADFVDLHPEIDTVQIEGHDSDNEGTPSTKPAVLHPNRDRLLSDEYARRLLLSEDGRFALIEITLALPGDGKADVLLNTMAQLRAFVKKEISLAQVPIIAHYTGTLALKEAYVLVVRHDLKMFLPALILLFLATLWVLFSSFWVAVSILLTALLPVVGAFGVAGWLEFELASIAVYVPVIIVSMAIASSVHFTTSYLHSRADGQNPMESVRHALTLNLLPLALTNFTTILGFLGLAFSPSPPVRTVGYIVAFGIALSFLVTVILLPVLLCGVKVKPGLDFRTVFQIPLLIRFITTNSRSIVTSFTLVALLSAVGVFGNEINDNVFEYFPDSHEFRQATRLIDEEFSGVNKISYSLETGQRYGIFQQMFLERMEAFSLWLRTQPEVNRVVTIADLPRIRQGVGVRDASSLMRYQRIAEDNTPAALSLQHHVSEDYSAIHAAVYLKNLDARTMIAFDDRVRAWLDRHLTPFSYQGGAGANLTFAHLGQRNAASMVYSLSIGLVAIALIAGLILRSVKAAWIGVVCNVVPVLVAYALWALVDGNIALGGAVVLGMILGIIVDDTIYLLARYWRLNQTQSDMVIPAVLNQVGPALIITTMTLSMGLLIGLLSDFAPILAMSSLSVSIILVALAADLLVLPALLQRTYSKNLLRQTVP</sequence>
<feature type="transmembrane region" description="Helical" evidence="7">
    <location>
        <begin position="402"/>
        <end position="420"/>
    </location>
</feature>
<feature type="transmembrane region" description="Helical" evidence="7">
    <location>
        <begin position="12"/>
        <end position="29"/>
    </location>
</feature>
<dbReference type="Gene3D" id="1.20.1640.10">
    <property type="entry name" value="Multidrug efflux transporter AcrB transmembrane domain"/>
    <property type="match status" value="2"/>
</dbReference>
<feature type="transmembrane region" description="Helical" evidence="7">
    <location>
        <begin position="352"/>
        <end position="375"/>
    </location>
</feature>
<feature type="transmembrane region" description="Helical" evidence="7">
    <location>
        <begin position="321"/>
        <end position="340"/>
    </location>
</feature>
<evidence type="ECO:0000256" key="5">
    <source>
        <dbReference type="ARBA" id="ARBA00022989"/>
    </source>
</evidence>
<dbReference type="SUPFAM" id="SSF82866">
    <property type="entry name" value="Multidrug efflux transporter AcrB transmembrane domain"/>
    <property type="match status" value="2"/>
</dbReference>
<name>A0A0S4LQ89_9BACT</name>
<evidence type="ECO:0000256" key="4">
    <source>
        <dbReference type="ARBA" id="ARBA00022692"/>
    </source>
</evidence>
<dbReference type="AlphaFoldDB" id="A0A0S4LQ89"/>